<sequence>MTESSGACGTNATTNLKSPVFVHDAMVYLDTEEMNQTFKAATMHFLYESESLVLFRFIKEFPWPQRFTYSTAARYKIYFPNIIEYYSLQAIMIFDNSHPVPELASKTQQKFHFPDLPYRVTTDCTVYNKQQSN</sequence>
<evidence type="ECO:0000313" key="2">
    <source>
        <dbReference type="Proteomes" id="UP001165064"/>
    </source>
</evidence>
<gene>
    <name evidence="1" type="ORF">Amon02_000228400</name>
</gene>
<dbReference type="EMBL" id="BSXS01001288">
    <property type="protein sequence ID" value="GME75717.1"/>
    <property type="molecule type" value="Genomic_DNA"/>
</dbReference>
<keyword evidence="2" id="KW-1185">Reference proteome</keyword>
<accession>A0ACB5SX23</accession>
<organism evidence="1 2">
    <name type="scientific">Ambrosiozyma monospora</name>
    <name type="common">Yeast</name>
    <name type="synonym">Endomycopsis monosporus</name>
    <dbReference type="NCBI Taxonomy" id="43982"/>
    <lineage>
        <taxon>Eukaryota</taxon>
        <taxon>Fungi</taxon>
        <taxon>Dikarya</taxon>
        <taxon>Ascomycota</taxon>
        <taxon>Saccharomycotina</taxon>
        <taxon>Pichiomycetes</taxon>
        <taxon>Pichiales</taxon>
        <taxon>Pichiaceae</taxon>
        <taxon>Ambrosiozyma</taxon>
    </lineage>
</organism>
<dbReference type="Proteomes" id="UP001165064">
    <property type="component" value="Unassembled WGS sequence"/>
</dbReference>
<comment type="caution">
    <text evidence="1">The sequence shown here is derived from an EMBL/GenBank/DDBJ whole genome shotgun (WGS) entry which is preliminary data.</text>
</comment>
<protein>
    <submittedName>
        <fullName evidence="1">Unnamed protein product</fullName>
    </submittedName>
</protein>
<proteinExistence type="predicted"/>
<name>A0ACB5SX23_AMBMO</name>
<evidence type="ECO:0000313" key="1">
    <source>
        <dbReference type="EMBL" id="GME75717.1"/>
    </source>
</evidence>
<reference evidence="1" key="1">
    <citation type="submission" date="2023-04" db="EMBL/GenBank/DDBJ databases">
        <title>Ambrosiozyma monospora NBRC 10751.</title>
        <authorList>
            <person name="Ichikawa N."/>
            <person name="Sato H."/>
            <person name="Tonouchi N."/>
        </authorList>
    </citation>
    <scope>NUCLEOTIDE SEQUENCE</scope>
    <source>
        <strain evidence="1">NBRC 10751</strain>
    </source>
</reference>